<gene>
    <name evidence="1" type="ORF">L1987_60584</name>
</gene>
<protein>
    <submittedName>
        <fullName evidence="1">Uncharacterized protein</fullName>
    </submittedName>
</protein>
<comment type="caution">
    <text evidence="1">The sequence shown here is derived from an EMBL/GenBank/DDBJ whole genome shotgun (WGS) entry which is preliminary data.</text>
</comment>
<reference evidence="1 2" key="2">
    <citation type="journal article" date="2022" name="Mol. Ecol. Resour.">
        <title>The genomes of chicory, endive, great burdock and yacon provide insights into Asteraceae paleo-polyploidization history and plant inulin production.</title>
        <authorList>
            <person name="Fan W."/>
            <person name="Wang S."/>
            <person name="Wang H."/>
            <person name="Wang A."/>
            <person name="Jiang F."/>
            <person name="Liu H."/>
            <person name="Zhao H."/>
            <person name="Xu D."/>
            <person name="Zhang Y."/>
        </authorList>
    </citation>
    <scope>NUCLEOTIDE SEQUENCE [LARGE SCALE GENOMIC DNA]</scope>
    <source>
        <strain evidence="2">cv. Yunnan</strain>
        <tissue evidence="1">Leaves</tissue>
    </source>
</reference>
<proteinExistence type="predicted"/>
<organism evidence="1 2">
    <name type="scientific">Smallanthus sonchifolius</name>
    <dbReference type="NCBI Taxonomy" id="185202"/>
    <lineage>
        <taxon>Eukaryota</taxon>
        <taxon>Viridiplantae</taxon>
        <taxon>Streptophyta</taxon>
        <taxon>Embryophyta</taxon>
        <taxon>Tracheophyta</taxon>
        <taxon>Spermatophyta</taxon>
        <taxon>Magnoliopsida</taxon>
        <taxon>eudicotyledons</taxon>
        <taxon>Gunneridae</taxon>
        <taxon>Pentapetalae</taxon>
        <taxon>asterids</taxon>
        <taxon>campanulids</taxon>
        <taxon>Asterales</taxon>
        <taxon>Asteraceae</taxon>
        <taxon>Asteroideae</taxon>
        <taxon>Heliantheae alliance</taxon>
        <taxon>Millerieae</taxon>
        <taxon>Smallanthus</taxon>
    </lineage>
</organism>
<dbReference type="EMBL" id="CM042037">
    <property type="protein sequence ID" value="KAI3742886.1"/>
    <property type="molecule type" value="Genomic_DNA"/>
</dbReference>
<reference evidence="2" key="1">
    <citation type="journal article" date="2022" name="Mol. Ecol. Resour.">
        <title>The genomes of chicory, endive, great burdock and yacon provide insights into Asteraceae palaeo-polyploidization history and plant inulin production.</title>
        <authorList>
            <person name="Fan W."/>
            <person name="Wang S."/>
            <person name="Wang H."/>
            <person name="Wang A."/>
            <person name="Jiang F."/>
            <person name="Liu H."/>
            <person name="Zhao H."/>
            <person name="Xu D."/>
            <person name="Zhang Y."/>
        </authorList>
    </citation>
    <scope>NUCLEOTIDE SEQUENCE [LARGE SCALE GENOMIC DNA]</scope>
    <source>
        <strain evidence="2">cv. Yunnan</strain>
    </source>
</reference>
<accession>A0ACB9D9C6</accession>
<dbReference type="Proteomes" id="UP001056120">
    <property type="component" value="Linkage Group LG20"/>
</dbReference>
<evidence type="ECO:0000313" key="2">
    <source>
        <dbReference type="Proteomes" id="UP001056120"/>
    </source>
</evidence>
<sequence>MVVSPFVIVPEVYLEKLDDKIDDKVQIQMLRLKLKEIGIECGSCRPGQTYDLHCPMCNGGDSGEKKLALFIADDG</sequence>
<keyword evidence="2" id="KW-1185">Reference proteome</keyword>
<name>A0ACB9D9C6_9ASTR</name>
<evidence type="ECO:0000313" key="1">
    <source>
        <dbReference type="EMBL" id="KAI3742886.1"/>
    </source>
</evidence>